<sequence>MDKTAIEHIQQTAIDANKFRLPPALQDIAVAIPDNYDIRNLESLYTLRSRFRGEMKTQSITDFVQYIKTKGNGEGFINAENLSAKIFFNLGTTESPGHGDWTATLTLNPTAAYKALLDIDGKTLNQRKLIDFLEDWAPLLSATSQESLDELPLTTAINAIRKLTIKKTSESESTQGEFNTSRSKFDDIEAKSSLGLPIGFTFRTQPYLGLPERRFLLRLSVFTDEEKEKPLIALRLIQRQAQQEAIAQDFKSVLFRALEGHATLTIGTFSPSL</sequence>
<dbReference type="RefSeq" id="WP_020852217.1">
    <property type="nucleotide sequence ID" value="NZ_CP006696.1"/>
</dbReference>
<name>A0A060H9E1_XYLFS</name>
<evidence type="ECO:0008006" key="3">
    <source>
        <dbReference type="Google" id="ProtNLM"/>
    </source>
</evidence>
<dbReference type="EMBL" id="CP006696">
    <property type="protein sequence ID" value="AIC09981.1"/>
    <property type="molecule type" value="Genomic_DNA"/>
</dbReference>
<evidence type="ECO:0000313" key="2">
    <source>
        <dbReference type="Proteomes" id="UP000027215"/>
    </source>
</evidence>
<proteinExistence type="predicted"/>
<dbReference type="PATRIC" id="fig|155920.8.peg.1516"/>
<protein>
    <recommendedName>
        <fullName evidence="3">DUF2303 family protein</fullName>
    </recommendedName>
</protein>
<dbReference type="Pfam" id="PF10065">
    <property type="entry name" value="DUF2303"/>
    <property type="match status" value="1"/>
</dbReference>
<dbReference type="AlphaFoldDB" id="A0A060H9E1"/>
<dbReference type="Proteomes" id="UP000027215">
    <property type="component" value="Chromosome"/>
</dbReference>
<gene>
    <name evidence="1" type="ORF">D934_06485</name>
</gene>
<dbReference type="KEGG" id="xfs:D934_06485"/>
<evidence type="ECO:0000313" key="1">
    <source>
        <dbReference type="EMBL" id="AIC09981.1"/>
    </source>
</evidence>
<organism evidence="1 2">
    <name type="scientific">Xylella fastidiosa subsp. sandyi Ann-1</name>
    <dbReference type="NCBI Taxonomy" id="155920"/>
    <lineage>
        <taxon>Bacteria</taxon>
        <taxon>Pseudomonadati</taxon>
        <taxon>Pseudomonadota</taxon>
        <taxon>Gammaproteobacteria</taxon>
        <taxon>Lysobacterales</taxon>
        <taxon>Lysobacteraceae</taxon>
        <taxon>Xylella</taxon>
    </lineage>
</organism>
<reference evidence="1 2" key="1">
    <citation type="submission" date="2013-08" db="EMBL/GenBank/DDBJ databases">
        <authorList>
            <person name="Stouthamer R."/>
            <person name="Nunney L."/>
        </authorList>
    </citation>
    <scope>NUCLEOTIDE SEQUENCE [LARGE SCALE GENOMIC DNA]</scope>
    <source>
        <strain evidence="2">ann-1</strain>
    </source>
</reference>
<dbReference type="HOGENOM" id="CLU_089203_1_0_6"/>
<accession>A0A060H9E1</accession>
<dbReference type="InterPro" id="IPR019276">
    <property type="entry name" value="DUF2303"/>
</dbReference>